<reference evidence="1" key="1">
    <citation type="journal article" date="2015" name="Nature">
        <title>Complex archaea that bridge the gap between prokaryotes and eukaryotes.</title>
        <authorList>
            <person name="Spang A."/>
            <person name="Saw J.H."/>
            <person name="Jorgensen S.L."/>
            <person name="Zaremba-Niedzwiedzka K."/>
            <person name="Martijn J."/>
            <person name="Lind A.E."/>
            <person name="van Eijk R."/>
            <person name="Schleper C."/>
            <person name="Guy L."/>
            <person name="Ettema T.J."/>
        </authorList>
    </citation>
    <scope>NUCLEOTIDE SEQUENCE</scope>
</reference>
<name>A0A0F9K4P7_9ZZZZ</name>
<gene>
    <name evidence="1" type="ORF">LCGC14_1448870</name>
</gene>
<accession>A0A0F9K4P7</accession>
<proteinExistence type="predicted"/>
<comment type="caution">
    <text evidence="1">The sequence shown here is derived from an EMBL/GenBank/DDBJ whole genome shotgun (WGS) entry which is preliminary data.</text>
</comment>
<sequence>MKKIFLTALMALAIVLPTTTFADDFTGRSLMFEYMFGAGDSKGVHGFAVRARDRHVEAHVGAWFGEGRTNGVIGLGYVVEGEEGDFNASVTGGGAIVFKKRHDYTRHAVTFLRVAASYQPGGTDKGNASYEASVSRYGLIGGMNDYGYGDTFFGLGYRHLETNATPVAVSEEMTQVNPPRWVANQKRSFEPKGAACSLFFNRRVK</sequence>
<dbReference type="EMBL" id="LAZR01009956">
    <property type="protein sequence ID" value="KKM69631.1"/>
    <property type="molecule type" value="Genomic_DNA"/>
</dbReference>
<protein>
    <submittedName>
        <fullName evidence="1">Uncharacterized protein</fullName>
    </submittedName>
</protein>
<evidence type="ECO:0000313" key="1">
    <source>
        <dbReference type="EMBL" id="KKM69631.1"/>
    </source>
</evidence>
<organism evidence="1">
    <name type="scientific">marine sediment metagenome</name>
    <dbReference type="NCBI Taxonomy" id="412755"/>
    <lineage>
        <taxon>unclassified sequences</taxon>
        <taxon>metagenomes</taxon>
        <taxon>ecological metagenomes</taxon>
    </lineage>
</organism>
<dbReference type="AlphaFoldDB" id="A0A0F9K4P7"/>